<proteinExistence type="predicted"/>
<evidence type="ECO:0000313" key="4">
    <source>
        <dbReference type="Proteomes" id="UP001596028"/>
    </source>
</evidence>
<accession>A0ABV9FE85</accession>
<name>A0ABV9FE85_9BACL</name>
<comment type="caution">
    <text evidence="3">The sequence shown here is derived from an EMBL/GenBank/DDBJ whole genome shotgun (WGS) entry which is preliminary data.</text>
</comment>
<gene>
    <name evidence="3" type="ORF">ACFO3S_14610</name>
</gene>
<keyword evidence="2" id="KW-0812">Transmembrane</keyword>
<evidence type="ECO:0000256" key="2">
    <source>
        <dbReference type="SAM" id="Phobius"/>
    </source>
</evidence>
<dbReference type="RefSeq" id="WP_378097356.1">
    <property type="nucleotide sequence ID" value="NZ_JBHSEP010000010.1"/>
</dbReference>
<reference evidence="4" key="1">
    <citation type="journal article" date="2019" name="Int. J. Syst. Evol. Microbiol.">
        <title>The Global Catalogue of Microorganisms (GCM) 10K type strain sequencing project: providing services to taxonomists for standard genome sequencing and annotation.</title>
        <authorList>
            <consortium name="The Broad Institute Genomics Platform"/>
            <consortium name="The Broad Institute Genome Sequencing Center for Infectious Disease"/>
            <person name="Wu L."/>
            <person name="Ma J."/>
        </authorList>
    </citation>
    <scope>NUCLEOTIDE SEQUENCE [LARGE SCALE GENOMIC DNA]</scope>
    <source>
        <strain evidence="4">CCUG 49571</strain>
    </source>
</reference>
<evidence type="ECO:0000256" key="1">
    <source>
        <dbReference type="SAM" id="MobiDB-lite"/>
    </source>
</evidence>
<feature type="region of interest" description="Disordered" evidence="1">
    <location>
        <begin position="31"/>
        <end position="66"/>
    </location>
</feature>
<dbReference type="EMBL" id="JBHSEP010000010">
    <property type="protein sequence ID" value="MFC4599479.1"/>
    <property type="molecule type" value="Genomic_DNA"/>
</dbReference>
<keyword evidence="2" id="KW-1133">Transmembrane helix</keyword>
<feature type="compositionally biased region" description="Basic residues" evidence="1">
    <location>
        <begin position="43"/>
        <end position="55"/>
    </location>
</feature>
<keyword evidence="2" id="KW-0472">Membrane</keyword>
<organism evidence="3 4">
    <name type="scientific">Cohnella hongkongensis</name>
    <dbReference type="NCBI Taxonomy" id="178337"/>
    <lineage>
        <taxon>Bacteria</taxon>
        <taxon>Bacillati</taxon>
        <taxon>Bacillota</taxon>
        <taxon>Bacilli</taxon>
        <taxon>Bacillales</taxon>
        <taxon>Paenibacillaceae</taxon>
        <taxon>Cohnella</taxon>
    </lineage>
</organism>
<feature type="transmembrane region" description="Helical" evidence="2">
    <location>
        <begin position="72"/>
        <end position="89"/>
    </location>
</feature>
<protein>
    <submittedName>
        <fullName evidence="3">Uncharacterized protein</fullName>
    </submittedName>
</protein>
<evidence type="ECO:0000313" key="3">
    <source>
        <dbReference type="EMBL" id="MFC4599479.1"/>
    </source>
</evidence>
<keyword evidence="4" id="KW-1185">Reference proteome</keyword>
<sequence length="266" mass="30754">MERNLKDRMLEESRYAAGTKEEVWNRIDALLDSEPATPTRTGTRTRTRTGTRSRASRQQTGRGKPTMRMLKLAMGVAVVFMAFGVYLAMPAGTAFMEEVKQWFAPEKKVEVEVEGQKEETDQKLHQNEESSYIIYYDQERYKLVQEDGRDVITTKEPLPERYPEVSMTIEQYKDEKPEELIKRLSEELAGKYEDVREVEKVSEPVQGYTVRALAGKEWDSEVVVIYVVDNLKQGSFAITEKYFLEAAEGHGARFHQMLTEFKVLEE</sequence>
<dbReference type="Proteomes" id="UP001596028">
    <property type="component" value="Unassembled WGS sequence"/>
</dbReference>